<keyword evidence="1" id="KW-0472">Membrane</keyword>
<evidence type="ECO:0000256" key="1">
    <source>
        <dbReference type="SAM" id="Phobius"/>
    </source>
</evidence>
<keyword evidence="1" id="KW-1133">Transmembrane helix</keyword>
<gene>
    <name evidence="2" type="ORF">DAMNIGENAA_16560</name>
</gene>
<reference evidence="2" key="1">
    <citation type="submission" date="2022-12" db="EMBL/GenBank/DDBJ databases">
        <title>Reference genome sequencing for broad-spectrum identification of bacterial and archaeal isolates by mass spectrometry.</title>
        <authorList>
            <person name="Sekiguchi Y."/>
            <person name="Tourlousse D.M."/>
        </authorList>
    </citation>
    <scope>NUCLEOTIDE SEQUENCE</scope>
    <source>
        <strain evidence="2">ASRB1</strain>
    </source>
</reference>
<dbReference type="EMBL" id="BSDR01000001">
    <property type="protein sequence ID" value="GLI34223.1"/>
    <property type="molecule type" value="Genomic_DNA"/>
</dbReference>
<name>A0A9W6D452_9BACT</name>
<sequence length="69" mass="7663">MSGFGQFLCVELKRSVASMLPWDIPWYDLSHTVFFSALYGVLTVMLFGVLTAVLITIKRVKKGGAGEEH</sequence>
<evidence type="ECO:0000313" key="3">
    <source>
        <dbReference type="Proteomes" id="UP001144372"/>
    </source>
</evidence>
<dbReference type="Proteomes" id="UP001144372">
    <property type="component" value="Unassembled WGS sequence"/>
</dbReference>
<accession>A0A9W6D452</accession>
<feature type="transmembrane region" description="Helical" evidence="1">
    <location>
        <begin position="33"/>
        <end position="57"/>
    </location>
</feature>
<proteinExistence type="predicted"/>
<organism evidence="2 3">
    <name type="scientific">Desulforhabdus amnigena</name>
    <dbReference type="NCBI Taxonomy" id="40218"/>
    <lineage>
        <taxon>Bacteria</taxon>
        <taxon>Pseudomonadati</taxon>
        <taxon>Thermodesulfobacteriota</taxon>
        <taxon>Syntrophobacteria</taxon>
        <taxon>Syntrophobacterales</taxon>
        <taxon>Syntrophobacteraceae</taxon>
        <taxon>Desulforhabdus</taxon>
    </lineage>
</organism>
<comment type="caution">
    <text evidence="2">The sequence shown here is derived from an EMBL/GenBank/DDBJ whole genome shotgun (WGS) entry which is preliminary data.</text>
</comment>
<keyword evidence="1" id="KW-0812">Transmembrane</keyword>
<keyword evidence="3" id="KW-1185">Reference proteome</keyword>
<evidence type="ECO:0000313" key="2">
    <source>
        <dbReference type="EMBL" id="GLI34223.1"/>
    </source>
</evidence>
<dbReference type="RefSeq" id="WP_281793484.1">
    <property type="nucleotide sequence ID" value="NZ_BSDR01000001.1"/>
</dbReference>
<protein>
    <submittedName>
        <fullName evidence="2">Uncharacterized protein</fullName>
    </submittedName>
</protein>
<dbReference type="AlphaFoldDB" id="A0A9W6D452"/>